<feature type="domain" description="Glycosyl hydrolase family 13 catalytic" evidence="4">
    <location>
        <begin position="29"/>
        <end position="416"/>
    </location>
</feature>
<evidence type="ECO:0000256" key="2">
    <source>
        <dbReference type="ARBA" id="ARBA00022801"/>
    </source>
</evidence>
<evidence type="ECO:0000313" key="6">
    <source>
        <dbReference type="Proteomes" id="UP000824037"/>
    </source>
</evidence>
<dbReference type="Gene3D" id="3.90.400.10">
    <property type="entry name" value="Oligo-1,6-glucosidase, Domain 2"/>
    <property type="match status" value="1"/>
</dbReference>
<keyword evidence="3" id="KW-0326">Glycosidase</keyword>
<dbReference type="PANTHER" id="PTHR10357">
    <property type="entry name" value="ALPHA-AMYLASE FAMILY MEMBER"/>
    <property type="match status" value="1"/>
</dbReference>
<dbReference type="Gene3D" id="3.20.20.80">
    <property type="entry name" value="Glycosidases"/>
    <property type="match status" value="1"/>
</dbReference>
<proteinExistence type="inferred from homology"/>
<dbReference type="AlphaFoldDB" id="A0A9D2EIV8"/>
<dbReference type="Proteomes" id="UP000824037">
    <property type="component" value="Unassembled WGS sequence"/>
</dbReference>
<name>A0A9D2EIV8_9MICO</name>
<dbReference type="InterPro" id="IPR006047">
    <property type="entry name" value="GH13_cat_dom"/>
</dbReference>
<evidence type="ECO:0000256" key="1">
    <source>
        <dbReference type="ARBA" id="ARBA00008061"/>
    </source>
</evidence>
<evidence type="ECO:0000256" key="3">
    <source>
        <dbReference type="ARBA" id="ARBA00023295"/>
    </source>
</evidence>
<keyword evidence="2" id="KW-0378">Hydrolase</keyword>
<reference evidence="5" key="2">
    <citation type="submission" date="2021-04" db="EMBL/GenBank/DDBJ databases">
        <authorList>
            <person name="Gilroy R."/>
        </authorList>
    </citation>
    <scope>NUCLEOTIDE SEQUENCE</scope>
    <source>
        <strain evidence="5">ChiGjej4B4-7305</strain>
    </source>
</reference>
<dbReference type="GO" id="GO:0004556">
    <property type="term" value="F:alpha-amylase activity"/>
    <property type="evidence" value="ECO:0007669"/>
    <property type="project" value="TreeGrafter"/>
</dbReference>
<accession>A0A9D2EIV8</accession>
<comment type="caution">
    <text evidence="5">The sequence shown here is derived from an EMBL/GenBank/DDBJ whole genome shotgun (WGS) entry which is preliminary data.</text>
</comment>
<dbReference type="SMART" id="SM00642">
    <property type="entry name" value="Aamy"/>
    <property type="match status" value="1"/>
</dbReference>
<evidence type="ECO:0000259" key="4">
    <source>
        <dbReference type="SMART" id="SM00642"/>
    </source>
</evidence>
<dbReference type="GO" id="GO:0009313">
    <property type="term" value="P:oligosaccharide catabolic process"/>
    <property type="evidence" value="ECO:0007669"/>
    <property type="project" value="TreeGrafter"/>
</dbReference>
<dbReference type="Pfam" id="PF00128">
    <property type="entry name" value="Alpha-amylase"/>
    <property type="match status" value="1"/>
</dbReference>
<comment type="similarity">
    <text evidence="1">Belongs to the glycosyl hydrolase 13 family.</text>
</comment>
<dbReference type="PANTHER" id="PTHR10357:SF179">
    <property type="entry name" value="NEUTRAL AND BASIC AMINO ACID TRANSPORT PROTEIN RBAT"/>
    <property type="match status" value="1"/>
</dbReference>
<dbReference type="SUPFAM" id="SSF51445">
    <property type="entry name" value="(Trans)glycosidases"/>
    <property type="match status" value="1"/>
</dbReference>
<organism evidence="5 6">
    <name type="scientific">Candidatus Ruania gallistercoris</name>
    <dbReference type="NCBI Taxonomy" id="2838746"/>
    <lineage>
        <taxon>Bacteria</taxon>
        <taxon>Bacillati</taxon>
        <taxon>Actinomycetota</taxon>
        <taxon>Actinomycetes</taxon>
        <taxon>Micrococcales</taxon>
        <taxon>Ruaniaceae</taxon>
        <taxon>Ruania</taxon>
    </lineage>
</organism>
<dbReference type="EMBL" id="DXBY01000357">
    <property type="protein sequence ID" value="HIZ38298.1"/>
    <property type="molecule type" value="Genomic_DNA"/>
</dbReference>
<gene>
    <name evidence="5" type="ORF">H9815_21175</name>
</gene>
<dbReference type="FunFam" id="3.90.400.10:FF:000002">
    <property type="entry name" value="Sucrose isomerase"/>
    <property type="match status" value="1"/>
</dbReference>
<dbReference type="InterPro" id="IPR045857">
    <property type="entry name" value="O16G_dom_2"/>
</dbReference>
<evidence type="ECO:0000313" key="5">
    <source>
        <dbReference type="EMBL" id="HIZ38298.1"/>
    </source>
</evidence>
<dbReference type="InterPro" id="IPR017853">
    <property type="entry name" value="GH"/>
</dbReference>
<reference evidence="5" key="1">
    <citation type="journal article" date="2021" name="PeerJ">
        <title>Extensive microbial diversity within the chicken gut microbiome revealed by metagenomics and culture.</title>
        <authorList>
            <person name="Gilroy R."/>
            <person name="Ravi A."/>
            <person name="Getino M."/>
            <person name="Pursley I."/>
            <person name="Horton D.L."/>
            <person name="Alikhan N.F."/>
            <person name="Baker D."/>
            <person name="Gharbi K."/>
            <person name="Hall N."/>
            <person name="Watson M."/>
            <person name="Adriaenssens E.M."/>
            <person name="Foster-Nyarko E."/>
            <person name="Jarju S."/>
            <person name="Secka A."/>
            <person name="Antonio M."/>
            <person name="Oren A."/>
            <person name="Chaudhuri R.R."/>
            <person name="La Ragione R."/>
            <person name="Hildebrand F."/>
            <person name="Pallen M.J."/>
        </authorList>
    </citation>
    <scope>NUCLEOTIDE SEQUENCE</scope>
    <source>
        <strain evidence="5">ChiGjej4B4-7305</strain>
    </source>
</reference>
<sequence length="540" mass="60138">MPHHVPAPDSISARPNGDHPWWADAVIYEVYIRSLADSDGDGTGDLQGVIDRLDHIQDLGVDAVWITPFFPSPGHDHGYDVSDFRGIDPAFGDTGTFRRLVDELHERGLRLLVDVVPNHTSHEHPWFQTALREGRGGTGYRDYYLWADPTADGGPPNNWLANFGGSAWTWEPASEQYYLHAYLPEQPDLNWRNPEVFEEWVAIFEHWIDLGADGFRIDVAHNLLKHPDLPDNPVLEPAATEHVPAGRVRSARGLARIYDVDQDEVVDLYTRLRERLPATRAGEDPFLLGETVLEDPARVERYLQAGRLDAAMWFGTDRVPFAAAEVAQVLRTPGAATAGRFGWFLSNHDRARPASRLGGGDRALALAAAVLAMPGPYLLYQGEELGMLDLEVDPDTARDPIARRAGELDVSRDRARSPIPWTDQPGRAFSTAAPWLAHGPLPEHGSAATQHGNETSHLNRWRHLLSTWARLRDMLPASTAVDYHDDLLILTRGPLEVWVNFSGGALALKRPEGAEILWRSQPGGDPTTLRSDEALWLRDQ</sequence>
<protein>
    <submittedName>
        <fullName evidence="5">Alpha-amylase</fullName>
    </submittedName>
</protein>